<keyword evidence="4" id="KW-0698">rRNA processing</keyword>
<evidence type="ECO:0000256" key="11">
    <source>
        <dbReference type="SAM" id="MobiDB-lite"/>
    </source>
</evidence>
<gene>
    <name evidence="13" type="ORF">MNBD_PLANCTO03-1353</name>
</gene>
<evidence type="ECO:0000256" key="1">
    <source>
        <dbReference type="ARBA" id="ARBA00001966"/>
    </source>
</evidence>
<sequence length="365" mass="39247">MLGAGHCISSRVQHPTDHIFHHTPDSLKAWFADRRLPGFRAKQVLEWVYRKGVADPTAMSNLAKRDRDLLAADMTFLSGETITHQLATDGTQKLLIEWDDPRVPSVSAGPSASDGPSHPLPLLPSGLKTQDSGLSPDRQTECVMIPSEDQTKTRRTACLSSQVGCPVGCKFCASGLGGLDGNLSAGRIVEQVWRLNEVLTGRGLSGPESSTSGRNTLGPDSAPQTRGLKGPAPKGSPAPDAPRITNIVFMGMGEPLANFAEVVHAVRTIAAPWGLGISARKITISTVGLPQAITRLTTELDLPVTLALSLHAPNDELRRELIPWAEYSTIRELLAACQGWFKKAGREITLEYILLGGLNDRPEHA</sequence>
<evidence type="ECO:0000256" key="7">
    <source>
        <dbReference type="ARBA" id="ARBA00022691"/>
    </source>
</evidence>
<evidence type="ECO:0000256" key="4">
    <source>
        <dbReference type="ARBA" id="ARBA00022552"/>
    </source>
</evidence>
<keyword evidence="2" id="KW-0004">4Fe-4S</keyword>
<dbReference type="EMBL" id="UOGK01000357">
    <property type="protein sequence ID" value="VAX40227.1"/>
    <property type="molecule type" value="Genomic_DNA"/>
</dbReference>
<dbReference type="EC" id="2.1.1.192" evidence="13"/>
<dbReference type="PROSITE" id="PS51918">
    <property type="entry name" value="RADICAL_SAM"/>
    <property type="match status" value="1"/>
</dbReference>
<comment type="cofactor">
    <cofactor evidence="1">
        <name>[4Fe-4S] cluster</name>
        <dbReference type="ChEBI" id="CHEBI:49883"/>
    </cofactor>
</comment>
<keyword evidence="6 13" id="KW-0808">Transferase</keyword>
<dbReference type="Gene3D" id="1.10.150.530">
    <property type="match status" value="1"/>
</dbReference>
<evidence type="ECO:0000256" key="5">
    <source>
        <dbReference type="ARBA" id="ARBA00022603"/>
    </source>
</evidence>
<protein>
    <submittedName>
        <fullName evidence="13">23S rRNA (Adenine(2503)-C(2))-methyltransferase @ tRNA (Adenine(37)-C(2))-methyltransferase</fullName>
        <ecNumber evidence="13">2.1.1.192</ecNumber>
    </submittedName>
</protein>
<dbReference type="InterPro" id="IPR007197">
    <property type="entry name" value="rSAM"/>
</dbReference>
<evidence type="ECO:0000256" key="2">
    <source>
        <dbReference type="ARBA" id="ARBA00022485"/>
    </source>
</evidence>
<reference evidence="13" key="1">
    <citation type="submission" date="2018-06" db="EMBL/GenBank/DDBJ databases">
        <authorList>
            <person name="Zhirakovskaya E."/>
        </authorList>
    </citation>
    <scope>NUCLEOTIDE SEQUENCE</scope>
</reference>
<dbReference type="GO" id="GO:0046872">
    <property type="term" value="F:metal ion binding"/>
    <property type="evidence" value="ECO:0007669"/>
    <property type="project" value="UniProtKB-KW"/>
</dbReference>
<dbReference type="InterPro" id="IPR040072">
    <property type="entry name" value="Methyltransferase_A"/>
</dbReference>
<keyword evidence="3" id="KW-0963">Cytoplasm</keyword>
<organism evidence="13">
    <name type="scientific">hydrothermal vent metagenome</name>
    <dbReference type="NCBI Taxonomy" id="652676"/>
    <lineage>
        <taxon>unclassified sequences</taxon>
        <taxon>metagenomes</taxon>
        <taxon>ecological metagenomes</taxon>
    </lineage>
</organism>
<proteinExistence type="predicted"/>
<dbReference type="GO" id="GO:0008173">
    <property type="term" value="F:RNA methyltransferase activity"/>
    <property type="evidence" value="ECO:0007669"/>
    <property type="project" value="InterPro"/>
</dbReference>
<evidence type="ECO:0000256" key="3">
    <source>
        <dbReference type="ARBA" id="ARBA00022490"/>
    </source>
</evidence>
<keyword evidence="7" id="KW-0949">S-adenosyl-L-methionine</keyword>
<dbReference type="PANTHER" id="PTHR30544:SF5">
    <property type="entry name" value="RADICAL SAM CORE DOMAIN-CONTAINING PROTEIN"/>
    <property type="match status" value="1"/>
</dbReference>
<keyword evidence="9" id="KW-0408">Iron</keyword>
<evidence type="ECO:0000259" key="12">
    <source>
        <dbReference type="PROSITE" id="PS51918"/>
    </source>
</evidence>
<feature type="domain" description="Radical SAM core" evidence="12">
    <location>
        <begin position="151"/>
        <end position="365"/>
    </location>
</feature>
<dbReference type="PANTHER" id="PTHR30544">
    <property type="entry name" value="23S RRNA METHYLTRANSFERASE"/>
    <property type="match status" value="1"/>
</dbReference>
<evidence type="ECO:0000256" key="8">
    <source>
        <dbReference type="ARBA" id="ARBA00022723"/>
    </source>
</evidence>
<dbReference type="InterPro" id="IPR004383">
    <property type="entry name" value="rRNA_lsu_MTrfase_RlmN/Cfr"/>
</dbReference>
<dbReference type="GO" id="GO:0005737">
    <property type="term" value="C:cytoplasm"/>
    <property type="evidence" value="ECO:0007669"/>
    <property type="project" value="UniProtKB-SubCell"/>
</dbReference>
<dbReference type="GO" id="GO:0030488">
    <property type="term" value="P:tRNA methylation"/>
    <property type="evidence" value="ECO:0007669"/>
    <property type="project" value="TreeGrafter"/>
</dbReference>
<dbReference type="GO" id="GO:0070475">
    <property type="term" value="P:rRNA base methylation"/>
    <property type="evidence" value="ECO:0007669"/>
    <property type="project" value="TreeGrafter"/>
</dbReference>
<accession>A0A3B1E7X0</accession>
<feature type="non-terminal residue" evidence="13">
    <location>
        <position position="365"/>
    </location>
</feature>
<keyword evidence="5 13" id="KW-0489">Methyltransferase</keyword>
<dbReference type="InterPro" id="IPR013785">
    <property type="entry name" value="Aldolase_TIM"/>
</dbReference>
<dbReference type="GO" id="GO:0051539">
    <property type="term" value="F:4 iron, 4 sulfur cluster binding"/>
    <property type="evidence" value="ECO:0007669"/>
    <property type="project" value="UniProtKB-KW"/>
</dbReference>
<dbReference type="InterPro" id="IPR048641">
    <property type="entry name" value="RlmN_N"/>
</dbReference>
<evidence type="ECO:0000256" key="9">
    <source>
        <dbReference type="ARBA" id="ARBA00023004"/>
    </source>
</evidence>
<name>A0A3B1E7X0_9ZZZZ</name>
<keyword evidence="8" id="KW-0479">Metal-binding</keyword>
<dbReference type="Pfam" id="PF21016">
    <property type="entry name" value="RlmN_N"/>
    <property type="match status" value="1"/>
</dbReference>
<keyword evidence="10" id="KW-0411">Iron-sulfur</keyword>
<dbReference type="PIRSF" id="PIRSF006004">
    <property type="entry name" value="CHP00048"/>
    <property type="match status" value="1"/>
</dbReference>
<dbReference type="AlphaFoldDB" id="A0A3B1E7X0"/>
<evidence type="ECO:0000256" key="10">
    <source>
        <dbReference type="ARBA" id="ARBA00023014"/>
    </source>
</evidence>
<feature type="region of interest" description="Disordered" evidence="11">
    <location>
        <begin position="201"/>
        <end position="241"/>
    </location>
</feature>
<feature type="region of interest" description="Disordered" evidence="11">
    <location>
        <begin position="105"/>
        <end position="138"/>
    </location>
</feature>
<dbReference type="Gene3D" id="3.20.20.70">
    <property type="entry name" value="Aldolase class I"/>
    <property type="match status" value="1"/>
</dbReference>
<evidence type="ECO:0000313" key="13">
    <source>
        <dbReference type="EMBL" id="VAX40227.1"/>
    </source>
</evidence>
<evidence type="ECO:0000256" key="6">
    <source>
        <dbReference type="ARBA" id="ARBA00022679"/>
    </source>
</evidence>